<accession>A0ABU7DN40</accession>
<comment type="caution">
    <text evidence="1">The sequence shown here is derived from an EMBL/GenBank/DDBJ whole genome shotgun (WGS) entry which is preliminary data.</text>
</comment>
<dbReference type="Proteomes" id="UP001352852">
    <property type="component" value="Unassembled WGS sequence"/>
</dbReference>
<proteinExistence type="predicted"/>
<keyword evidence="2" id="KW-1185">Reference proteome</keyword>
<organism evidence="1 2">
    <name type="scientific">Characodon lateralis</name>
    <dbReference type="NCBI Taxonomy" id="208331"/>
    <lineage>
        <taxon>Eukaryota</taxon>
        <taxon>Metazoa</taxon>
        <taxon>Chordata</taxon>
        <taxon>Craniata</taxon>
        <taxon>Vertebrata</taxon>
        <taxon>Euteleostomi</taxon>
        <taxon>Actinopterygii</taxon>
        <taxon>Neopterygii</taxon>
        <taxon>Teleostei</taxon>
        <taxon>Neoteleostei</taxon>
        <taxon>Acanthomorphata</taxon>
        <taxon>Ovalentaria</taxon>
        <taxon>Atherinomorphae</taxon>
        <taxon>Cyprinodontiformes</taxon>
        <taxon>Goodeidae</taxon>
        <taxon>Characodon</taxon>
    </lineage>
</organism>
<name>A0ABU7DN40_9TELE</name>
<evidence type="ECO:0000313" key="2">
    <source>
        <dbReference type="Proteomes" id="UP001352852"/>
    </source>
</evidence>
<evidence type="ECO:0000313" key="1">
    <source>
        <dbReference type="EMBL" id="MED6275169.1"/>
    </source>
</evidence>
<dbReference type="EMBL" id="JAHUTJ010027145">
    <property type="protein sequence ID" value="MED6275169.1"/>
    <property type="molecule type" value="Genomic_DNA"/>
</dbReference>
<protein>
    <submittedName>
        <fullName evidence="1">Uncharacterized protein</fullName>
    </submittedName>
</protein>
<gene>
    <name evidence="1" type="ORF">CHARACLAT_023782</name>
</gene>
<reference evidence="1 2" key="1">
    <citation type="submission" date="2021-06" db="EMBL/GenBank/DDBJ databases">
        <authorList>
            <person name="Palmer J.M."/>
        </authorList>
    </citation>
    <scope>NUCLEOTIDE SEQUENCE [LARGE SCALE GENOMIC DNA]</scope>
    <source>
        <strain evidence="1 2">CL_MEX2019</strain>
        <tissue evidence="1">Muscle</tissue>
    </source>
</reference>
<sequence length="101" mass="11325">MICLRLNPFLIDSEISKSAILKLSFLSLKEQDPPLLLSHGVSLLQHTRIKCVDHYQTSAEPDCIFRCVGPRRHLKVAGHQPSSTGVTQPCSRSLSDSLFYF</sequence>